<keyword evidence="1" id="KW-0812">Transmembrane</keyword>
<protein>
    <submittedName>
        <fullName evidence="2">Uncharacterized protein</fullName>
    </submittedName>
</protein>
<gene>
    <name evidence="2" type="ORF">BPA30113_07420</name>
</gene>
<keyword evidence="1" id="KW-1133">Transmembrane helix</keyword>
<sequence>MGKEPRRFMSKQWFVRRFVDWTDSWNHEFHEAIEAKVQAEFRQLFPQGAENPDAMIEKMRSFYYARMTNTSTLLVAILALVIAVLGIAVPLLMAVFDRLIR</sequence>
<keyword evidence="3" id="KW-1185">Reference proteome</keyword>
<accession>A0A6J5F8W2</accession>
<evidence type="ECO:0000313" key="3">
    <source>
        <dbReference type="Proteomes" id="UP000494330"/>
    </source>
</evidence>
<proteinExistence type="predicted"/>
<dbReference type="AlphaFoldDB" id="A0A6J5F8W2"/>
<evidence type="ECO:0000256" key="1">
    <source>
        <dbReference type="SAM" id="Phobius"/>
    </source>
</evidence>
<organism evidence="2 3">
    <name type="scientific">Burkholderia paludis</name>
    <dbReference type="NCBI Taxonomy" id="1506587"/>
    <lineage>
        <taxon>Bacteria</taxon>
        <taxon>Pseudomonadati</taxon>
        <taxon>Pseudomonadota</taxon>
        <taxon>Betaproteobacteria</taxon>
        <taxon>Burkholderiales</taxon>
        <taxon>Burkholderiaceae</taxon>
        <taxon>Burkholderia</taxon>
        <taxon>Burkholderia cepacia complex</taxon>
    </lineage>
</organism>
<reference evidence="2 3" key="1">
    <citation type="submission" date="2019-09" db="EMBL/GenBank/DDBJ databases">
        <authorList>
            <person name="Depoorter E."/>
        </authorList>
    </citation>
    <scope>NUCLEOTIDE SEQUENCE [LARGE SCALE GENOMIC DNA]</scope>
    <source>
        <strain evidence="2">LMG 30113</strain>
    </source>
</reference>
<dbReference type="Proteomes" id="UP000494330">
    <property type="component" value="Unassembled WGS sequence"/>
</dbReference>
<evidence type="ECO:0000313" key="2">
    <source>
        <dbReference type="EMBL" id="VWC47343.1"/>
    </source>
</evidence>
<name>A0A6J5F8W2_9BURK</name>
<feature type="transmembrane region" description="Helical" evidence="1">
    <location>
        <begin position="73"/>
        <end position="96"/>
    </location>
</feature>
<dbReference type="EMBL" id="CABVQD010000057">
    <property type="protein sequence ID" value="VWC47343.1"/>
    <property type="molecule type" value="Genomic_DNA"/>
</dbReference>
<keyword evidence="1" id="KW-0472">Membrane</keyword>